<evidence type="ECO:0000313" key="3">
    <source>
        <dbReference type="EMBL" id="KAK7687745.1"/>
    </source>
</evidence>
<name>A0AAW0GFG5_9APHY</name>
<feature type="transmembrane region" description="Helical" evidence="2">
    <location>
        <begin position="136"/>
        <end position="158"/>
    </location>
</feature>
<sequence length="419" mass="46271">MPFPFSFSFAVPGIPNPFLSSSLPPAQAPPPSESESIRAIDKDEKPEVYGGRVGPVYRRAPSPCLLPPQPLSRKRGWVPSTSEPSQAATIPTSTSGYLDTPAKYRDMAPSHEEDELEEMVGDVPAPKRRRTLAGSIVSTALSAALIGTAVGLTVYRLWRNRGKQPQALPPPPYEQGEWVPTPEPFSREETPVLVPIPETKVTPATPRSKKPRYVAGRRTVPRHRKTPSKSQMYSHTPPRNLSPPRRAPIPAAFAGFDEAEAENDVDDPMDWMSDRLSKLIEEGKRALGTEVVVMSESKEDEVDDGSGAWVEDEPLPTSSSASFSSRRGRKRPQNLPLPSFSPPAYAHTPSASPRKGAFDADYRYAPESPRKSLRGPSVDSMRSFRTLSPQAEEDTTMSSELKESMERARMLYRQRNQQS</sequence>
<keyword evidence="2" id="KW-1133">Transmembrane helix</keyword>
<feature type="region of interest" description="Disordered" evidence="1">
    <location>
        <begin position="18"/>
        <end position="102"/>
    </location>
</feature>
<feature type="compositionally biased region" description="Basic and acidic residues" evidence="1">
    <location>
        <begin position="356"/>
        <end position="370"/>
    </location>
</feature>
<comment type="caution">
    <text evidence="3">The sequence shown here is derived from an EMBL/GenBank/DDBJ whole genome shotgun (WGS) entry which is preliminary data.</text>
</comment>
<protein>
    <submittedName>
        <fullName evidence="3">Uncharacterized protein</fullName>
    </submittedName>
</protein>
<feature type="compositionally biased region" description="Polar residues" evidence="1">
    <location>
        <begin position="228"/>
        <end position="239"/>
    </location>
</feature>
<keyword evidence="2" id="KW-0472">Membrane</keyword>
<feature type="compositionally biased region" description="Acidic residues" evidence="1">
    <location>
        <begin position="298"/>
        <end position="314"/>
    </location>
</feature>
<dbReference type="AlphaFoldDB" id="A0AAW0GFG5"/>
<feature type="compositionally biased region" description="Basic and acidic residues" evidence="1">
    <location>
        <begin position="35"/>
        <end position="47"/>
    </location>
</feature>
<evidence type="ECO:0000256" key="2">
    <source>
        <dbReference type="SAM" id="Phobius"/>
    </source>
</evidence>
<dbReference type="EMBL" id="JASBNA010000012">
    <property type="protein sequence ID" value="KAK7687745.1"/>
    <property type="molecule type" value="Genomic_DNA"/>
</dbReference>
<keyword evidence="2" id="KW-0812">Transmembrane</keyword>
<evidence type="ECO:0000313" key="4">
    <source>
        <dbReference type="Proteomes" id="UP001385951"/>
    </source>
</evidence>
<reference evidence="3 4" key="1">
    <citation type="submission" date="2022-09" db="EMBL/GenBank/DDBJ databases">
        <authorList>
            <person name="Palmer J.M."/>
        </authorList>
    </citation>
    <scope>NUCLEOTIDE SEQUENCE [LARGE SCALE GENOMIC DNA]</scope>
    <source>
        <strain evidence="3 4">DSM 7382</strain>
    </source>
</reference>
<organism evidence="3 4">
    <name type="scientific">Cerrena zonata</name>
    <dbReference type="NCBI Taxonomy" id="2478898"/>
    <lineage>
        <taxon>Eukaryota</taxon>
        <taxon>Fungi</taxon>
        <taxon>Dikarya</taxon>
        <taxon>Basidiomycota</taxon>
        <taxon>Agaricomycotina</taxon>
        <taxon>Agaricomycetes</taxon>
        <taxon>Polyporales</taxon>
        <taxon>Cerrenaceae</taxon>
        <taxon>Cerrena</taxon>
    </lineage>
</organism>
<gene>
    <name evidence="3" type="ORF">QCA50_008963</name>
</gene>
<feature type="compositionally biased region" description="Polar residues" evidence="1">
    <location>
        <begin position="79"/>
        <end position="97"/>
    </location>
</feature>
<evidence type="ECO:0000256" key="1">
    <source>
        <dbReference type="SAM" id="MobiDB-lite"/>
    </source>
</evidence>
<proteinExistence type="predicted"/>
<accession>A0AAW0GFG5</accession>
<feature type="region of interest" description="Disordered" evidence="1">
    <location>
        <begin position="199"/>
        <end position="249"/>
    </location>
</feature>
<dbReference type="Proteomes" id="UP001385951">
    <property type="component" value="Unassembled WGS sequence"/>
</dbReference>
<keyword evidence="4" id="KW-1185">Reference proteome</keyword>
<feature type="region of interest" description="Disordered" evidence="1">
    <location>
        <begin position="284"/>
        <end position="406"/>
    </location>
</feature>